<dbReference type="InterPro" id="IPR014223">
    <property type="entry name" value="ABC_CydC/D"/>
</dbReference>
<gene>
    <name evidence="11" type="primary">cydC</name>
    <name evidence="11" type="ORF">JIG36_38880</name>
</gene>
<evidence type="ECO:0000256" key="1">
    <source>
        <dbReference type="ARBA" id="ARBA00004651"/>
    </source>
</evidence>
<proteinExistence type="predicted"/>
<evidence type="ECO:0000259" key="10">
    <source>
        <dbReference type="PROSITE" id="PS50929"/>
    </source>
</evidence>
<comment type="caution">
    <text evidence="11">The sequence shown here is derived from an EMBL/GenBank/DDBJ whole genome shotgun (WGS) entry which is preliminary data.</text>
</comment>
<evidence type="ECO:0000259" key="9">
    <source>
        <dbReference type="PROSITE" id="PS50893"/>
    </source>
</evidence>
<evidence type="ECO:0000256" key="5">
    <source>
        <dbReference type="ARBA" id="ARBA00022989"/>
    </source>
</evidence>
<keyword evidence="4" id="KW-0067">ATP-binding</keyword>
<evidence type="ECO:0000256" key="7">
    <source>
        <dbReference type="SAM" id="MobiDB-lite"/>
    </source>
</evidence>
<dbReference type="InterPro" id="IPR003439">
    <property type="entry name" value="ABC_transporter-like_ATP-bd"/>
</dbReference>
<dbReference type="SMART" id="SM00382">
    <property type="entry name" value="AAA"/>
    <property type="match status" value="1"/>
</dbReference>
<feature type="transmembrane region" description="Helical" evidence="8">
    <location>
        <begin position="157"/>
        <end position="176"/>
    </location>
</feature>
<feature type="domain" description="ABC transporter" evidence="9">
    <location>
        <begin position="442"/>
        <end position="659"/>
    </location>
</feature>
<evidence type="ECO:0000256" key="2">
    <source>
        <dbReference type="ARBA" id="ARBA00022692"/>
    </source>
</evidence>
<keyword evidence="5 8" id="KW-1133">Transmembrane helix</keyword>
<keyword evidence="3" id="KW-0547">Nucleotide-binding</keyword>
<dbReference type="Proteomes" id="UP000632138">
    <property type="component" value="Unassembled WGS sequence"/>
</dbReference>
<feature type="non-terminal residue" evidence="11">
    <location>
        <position position="1"/>
    </location>
</feature>
<evidence type="ECO:0000313" key="11">
    <source>
        <dbReference type="EMBL" id="MBM2621486.1"/>
    </source>
</evidence>
<name>A0ABS2AQI7_9ACTN</name>
<dbReference type="InterPro" id="IPR003593">
    <property type="entry name" value="AAA+_ATPase"/>
</dbReference>
<dbReference type="Pfam" id="PF00005">
    <property type="entry name" value="ABC_tran"/>
    <property type="match status" value="1"/>
</dbReference>
<dbReference type="PROSITE" id="PS50893">
    <property type="entry name" value="ABC_TRANSPORTER_2"/>
    <property type="match status" value="1"/>
</dbReference>
<protein>
    <submittedName>
        <fullName evidence="11">Thiol reductant ABC exporter subunit CydC</fullName>
    </submittedName>
</protein>
<dbReference type="InterPro" id="IPR011527">
    <property type="entry name" value="ABC1_TM_dom"/>
</dbReference>
<dbReference type="InterPro" id="IPR017871">
    <property type="entry name" value="ABC_transporter-like_CS"/>
</dbReference>
<feature type="transmembrane region" description="Helical" evidence="8">
    <location>
        <begin position="265"/>
        <end position="285"/>
    </location>
</feature>
<sequence length="661" mass="67795">DAGDHTPPSDAGDHTPPSDAGDHTPPSDAGDHTPPSDAGDHTPPSDAGDHTAPSDAGLTPSAAATRVPPAASSSATAGPTQPPAQHHSALHGPRRPETSAPEATGSVAEAARGSNARGNAGIWRRPVVAVALGSGSSLAGLVLTGAAAWLLVRASSLPPVLSLSTAVVLVRGSAVARPLLRYLERLVAHDVAFARLGAWRSRVFAELIPRVPGPRLRRRGDLLSKVVDDVDARVDGLLRGRLPALVAAATVAVAGFAVGPASPAALVPLAVGVVVAGIVASRVAVRQARRDETATGEARARLKDAMVETVDGLEDLATGGAGNDVPYRRSRDLVRLEAKAAHAAGKATALAHVGWGVAVVGVALSVGGLSPEWAAVLLLTTVVLGETVLTLPDAAVARFRAYAAEQRLAALTTAEPSATFTDAHSRTQATTGPGAVEVTAGIRLSDVTAGWDRAAAPALNGLDLWLRPGEKVAVVGRSGSGKSTLAAVVARLLDPWEGELSHGELPEERIRGRIVLVGDDTGHVFASSVRENLRLARPAASDLELRGVLDRVRLGSWLDALPQGMDTWLGSGGTTMSGGQARRFAVARALLAEPEVLILDEPTEGLDEEVAEAVMADLLDAAGGRTVLLLTHRRDGLQRVDRILELSAGRLTTPAGSAVPG</sequence>
<dbReference type="InterPro" id="IPR027417">
    <property type="entry name" value="P-loop_NTPase"/>
</dbReference>
<dbReference type="InterPro" id="IPR036640">
    <property type="entry name" value="ABC1_TM_sf"/>
</dbReference>
<feature type="transmembrane region" description="Helical" evidence="8">
    <location>
        <begin position="127"/>
        <end position="151"/>
    </location>
</feature>
<dbReference type="CDD" id="cd03228">
    <property type="entry name" value="ABCC_MRP_Like"/>
    <property type="match status" value="1"/>
</dbReference>
<feature type="transmembrane region" description="Helical" evidence="8">
    <location>
        <begin position="349"/>
        <end position="367"/>
    </location>
</feature>
<feature type="region of interest" description="Disordered" evidence="7">
    <location>
        <begin position="1"/>
        <end position="114"/>
    </location>
</feature>
<feature type="compositionally biased region" description="Low complexity" evidence="7">
    <location>
        <begin position="59"/>
        <end position="79"/>
    </location>
</feature>
<dbReference type="PANTHER" id="PTHR24221">
    <property type="entry name" value="ATP-BINDING CASSETTE SUB-FAMILY B"/>
    <property type="match status" value="1"/>
</dbReference>
<evidence type="ECO:0000256" key="6">
    <source>
        <dbReference type="ARBA" id="ARBA00023136"/>
    </source>
</evidence>
<feature type="domain" description="ABC transmembrane type-1" evidence="10">
    <location>
        <begin position="127"/>
        <end position="321"/>
    </location>
</feature>
<comment type="subcellular location">
    <subcellularLocation>
        <location evidence="1">Cell membrane</location>
        <topology evidence="1">Multi-pass membrane protein</topology>
    </subcellularLocation>
</comment>
<evidence type="ECO:0000256" key="3">
    <source>
        <dbReference type="ARBA" id="ARBA00022741"/>
    </source>
</evidence>
<organism evidence="11 12">
    <name type="scientific">Paractinoplanes ovalisporus</name>
    <dbReference type="NCBI Taxonomy" id="2810368"/>
    <lineage>
        <taxon>Bacteria</taxon>
        <taxon>Bacillati</taxon>
        <taxon>Actinomycetota</taxon>
        <taxon>Actinomycetes</taxon>
        <taxon>Micromonosporales</taxon>
        <taxon>Micromonosporaceae</taxon>
        <taxon>Paractinoplanes</taxon>
    </lineage>
</organism>
<evidence type="ECO:0000313" key="12">
    <source>
        <dbReference type="Proteomes" id="UP000632138"/>
    </source>
</evidence>
<reference evidence="11 12" key="1">
    <citation type="submission" date="2021-01" db="EMBL/GenBank/DDBJ databases">
        <title>Actinoplanes sp. nov. LDG1-06 isolated from lichen.</title>
        <authorList>
            <person name="Saeng-In P."/>
            <person name="Phongsopitanun W."/>
            <person name="Kanchanasin P."/>
            <person name="Yuki M."/>
            <person name="Kudo T."/>
            <person name="Ohkuma M."/>
            <person name="Tanasupawat S."/>
        </authorList>
    </citation>
    <scope>NUCLEOTIDE SEQUENCE [LARGE SCALE GENOMIC DNA]</scope>
    <source>
        <strain evidence="11 12">LDG1-06</strain>
    </source>
</reference>
<dbReference type="SUPFAM" id="SSF90123">
    <property type="entry name" value="ABC transporter transmembrane region"/>
    <property type="match status" value="1"/>
</dbReference>
<dbReference type="InterPro" id="IPR039421">
    <property type="entry name" value="Type_1_exporter"/>
</dbReference>
<dbReference type="Gene3D" id="3.40.50.300">
    <property type="entry name" value="P-loop containing nucleotide triphosphate hydrolases"/>
    <property type="match status" value="1"/>
</dbReference>
<evidence type="ECO:0000256" key="8">
    <source>
        <dbReference type="SAM" id="Phobius"/>
    </source>
</evidence>
<accession>A0ABS2AQI7</accession>
<feature type="transmembrane region" description="Helical" evidence="8">
    <location>
        <begin position="242"/>
        <end position="259"/>
    </location>
</feature>
<dbReference type="Gene3D" id="1.20.1560.10">
    <property type="entry name" value="ABC transporter type 1, transmembrane domain"/>
    <property type="match status" value="1"/>
</dbReference>
<dbReference type="PROSITE" id="PS50929">
    <property type="entry name" value="ABC_TM1F"/>
    <property type="match status" value="1"/>
</dbReference>
<dbReference type="NCBIfam" id="TIGR02868">
    <property type="entry name" value="CydC"/>
    <property type="match status" value="1"/>
</dbReference>
<dbReference type="SUPFAM" id="SSF52540">
    <property type="entry name" value="P-loop containing nucleoside triphosphate hydrolases"/>
    <property type="match status" value="1"/>
</dbReference>
<keyword evidence="12" id="KW-1185">Reference proteome</keyword>
<keyword evidence="6 8" id="KW-0472">Membrane</keyword>
<dbReference type="PROSITE" id="PS00211">
    <property type="entry name" value="ABC_TRANSPORTER_1"/>
    <property type="match status" value="1"/>
</dbReference>
<dbReference type="EMBL" id="JAENHP010000019">
    <property type="protein sequence ID" value="MBM2621486.1"/>
    <property type="molecule type" value="Genomic_DNA"/>
</dbReference>
<evidence type="ECO:0000256" key="4">
    <source>
        <dbReference type="ARBA" id="ARBA00022840"/>
    </source>
</evidence>
<dbReference type="PANTHER" id="PTHR24221:SF654">
    <property type="entry name" value="ATP-BINDING CASSETTE SUB-FAMILY B MEMBER 6"/>
    <property type="match status" value="1"/>
</dbReference>
<keyword evidence="2 8" id="KW-0812">Transmembrane</keyword>